<keyword evidence="1" id="KW-0732">Signal</keyword>
<proteinExistence type="predicted"/>
<dbReference type="Gene3D" id="2.60.120.260">
    <property type="entry name" value="Galactose-binding domain-like"/>
    <property type="match status" value="1"/>
</dbReference>
<dbReference type="EMBL" id="OCMT01000001">
    <property type="protein sequence ID" value="SOD12808.1"/>
    <property type="molecule type" value="Genomic_DNA"/>
</dbReference>
<sequence>MKQPKVLLTGFLFFISCLIQIKAQTTSNTFLVEAEEFQFPDRWMASNEIGVSSGAILSVGQTATPNANAYTAINVKTAGTYDIWTRSRDYPDNRPGTRRFLIYVNEVAMSQESGIHGQDGYYWEKVGTATLDTAETLLRIKDTRGYFGRCDALLLTTVTSFNPNLQSLTALQAFKISPKKLESIPPSALVAAPYLPITSSATTNAEMNNGKLKLQFVTVLDAATNLPRIVSTTSLYNGGQWTAVNTGVESNRIFLLHEATPDVNYIGVNPAWENAAGMSTFQSMGQTFSVFDQANGKNPFSAGQLLLCRATSVIKISDEQINVTYASDSGYTLTGIWKLAAGVNHLSLTLNYQATATGYYSFAVAALQPIAASAVKNVQLPPMFQYQRLPSQPLMVPSALTPQPVSIVETTVNNTPYSYFVAGALSNFPLEWATGETSPMGFSLKNESNQVQPLAFGPILGFADSKLNTGQSTTREFMIGALPSTWDGALEYLSNKVYDVKDYRKQGTTSLTNAALNMVDLIKNDNASGWDTNMKGFYDIEQDPVIAPVVVNTSPLMLLSAAVLGQDEDMYLKRALPAIEYTLSRRGYRWSNKQGTLYTPTESSLKLSPYSKEFNVAYFEGLDKLTKGANPWLVDLALPNGELRTTTNSWTEKLAAYRMTQIASWLSDAIRGADLFLTNDVYATKTTALDEHGFYNTSFYPNWWDLMDIYELTKYSRYLTAAEKSAFYTIAGIRSYPKVTTNQQTIHPGNNYSGTTTIWWKGTQQYRLGYPRVAGDVQEKQVAQDLVSPVGLGFEQPVTLFFPKAQILHVYMSNWAPNLLRIFQYNNREIFQTYARNSIIGRFANYPGYYARGFTDVPLKVDYPYVGPDVSSIYYHHIPSQLAFSVDFLVTEAMQRSQGNINFPYSRQEGFVWFNNRIFGGGKGKIYTDKEATLVLKKDLVQSSNPDVNYLTAVSENKFWVIALNESANPAAVSLTLTDSVKVASNSSSELYTNDNCTPTTTLMNGRTTQLTLGAKSVSALSFPLITPFTEAKPPKLPQGMYTTTIDSHWGTFYAFRIRSPFGWDSIYAYLDTPPLENAEANLTTNLDANAQQRVAYPYEWSLKKIPYDKQVVLNLQLTLNGVDKNLSVTVNGTNN</sequence>
<dbReference type="PROSITE" id="PS51257">
    <property type="entry name" value="PROKAR_LIPOPROTEIN"/>
    <property type="match status" value="1"/>
</dbReference>
<dbReference type="Proteomes" id="UP000219281">
    <property type="component" value="Unassembled WGS sequence"/>
</dbReference>
<organism evidence="2 3">
    <name type="scientific">Pedobacter xixiisoli</name>
    <dbReference type="NCBI Taxonomy" id="1476464"/>
    <lineage>
        <taxon>Bacteria</taxon>
        <taxon>Pseudomonadati</taxon>
        <taxon>Bacteroidota</taxon>
        <taxon>Sphingobacteriia</taxon>
        <taxon>Sphingobacteriales</taxon>
        <taxon>Sphingobacteriaceae</taxon>
        <taxon>Pedobacter</taxon>
    </lineage>
</organism>
<evidence type="ECO:0000256" key="1">
    <source>
        <dbReference type="SAM" id="SignalP"/>
    </source>
</evidence>
<evidence type="ECO:0000313" key="2">
    <source>
        <dbReference type="EMBL" id="SOD12808.1"/>
    </source>
</evidence>
<gene>
    <name evidence="2" type="ORF">SAMN06297358_0860</name>
</gene>
<protein>
    <recommendedName>
        <fullName evidence="4">Alpha-L-rhamnosidase six-hairpin glycosidase domain-containing protein</fullName>
    </recommendedName>
</protein>
<evidence type="ECO:0008006" key="4">
    <source>
        <dbReference type="Google" id="ProtNLM"/>
    </source>
</evidence>
<feature type="signal peptide" evidence="1">
    <location>
        <begin position="1"/>
        <end position="23"/>
    </location>
</feature>
<feature type="chain" id="PRO_5012108920" description="Alpha-L-rhamnosidase six-hairpin glycosidase domain-containing protein" evidence="1">
    <location>
        <begin position="24"/>
        <end position="1136"/>
    </location>
</feature>
<keyword evidence="3" id="KW-1185">Reference proteome</keyword>
<dbReference type="RefSeq" id="WP_179747330.1">
    <property type="nucleotide sequence ID" value="NZ_OCMT01000001.1"/>
</dbReference>
<reference evidence="3" key="1">
    <citation type="submission" date="2017-09" db="EMBL/GenBank/DDBJ databases">
        <authorList>
            <person name="Varghese N."/>
            <person name="Submissions S."/>
        </authorList>
    </citation>
    <scope>NUCLEOTIDE SEQUENCE [LARGE SCALE GENOMIC DNA]</scope>
    <source>
        <strain evidence="3">CGMCC 1.12803</strain>
    </source>
</reference>
<evidence type="ECO:0000313" key="3">
    <source>
        <dbReference type="Proteomes" id="UP000219281"/>
    </source>
</evidence>
<accession>A0A285ZT44</accession>
<dbReference type="AlphaFoldDB" id="A0A285ZT44"/>
<name>A0A285ZT44_9SPHI</name>